<dbReference type="AlphaFoldDB" id="A0A8K0E248"/>
<comment type="caution">
    <text evidence="1">The sequence shown here is derived from an EMBL/GenBank/DDBJ whole genome shotgun (WGS) entry which is preliminary data.</text>
</comment>
<dbReference type="Proteomes" id="UP000796880">
    <property type="component" value="Unassembled WGS sequence"/>
</dbReference>
<proteinExistence type="predicted"/>
<organism evidence="1 2">
    <name type="scientific">Rhamnella rubrinervis</name>
    <dbReference type="NCBI Taxonomy" id="2594499"/>
    <lineage>
        <taxon>Eukaryota</taxon>
        <taxon>Viridiplantae</taxon>
        <taxon>Streptophyta</taxon>
        <taxon>Embryophyta</taxon>
        <taxon>Tracheophyta</taxon>
        <taxon>Spermatophyta</taxon>
        <taxon>Magnoliopsida</taxon>
        <taxon>eudicotyledons</taxon>
        <taxon>Gunneridae</taxon>
        <taxon>Pentapetalae</taxon>
        <taxon>rosids</taxon>
        <taxon>fabids</taxon>
        <taxon>Rosales</taxon>
        <taxon>Rhamnaceae</taxon>
        <taxon>rhamnoid group</taxon>
        <taxon>Rhamneae</taxon>
        <taxon>Rhamnella</taxon>
    </lineage>
</organism>
<evidence type="ECO:0008006" key="3">
    <source>
        <dbReference type="Google" id="ProtNLM"/>
    </source>
</evidence>
<protein>
    <recommendedName>
        <fullName evidence="3">RNase H type-1 domain-containing protein</fullName>
    </recommendedName>
</protein>
<evidence type="ECO:0000313" key="1">
    <source>
        <dbReference type="EMBL" id="KAF3438916.1"/>
    </source>
</evidence>
<keyword evidence="2" id="KW-1185">Reference proteome</keyword>
<accession>A0A8K0E248</accession>
<dbReference type="OrthoDB" id="999038at2759"/>
<sequence length="88" mass="9720">MLKVLEKQYCSAATNPSSSIIWVHPPMGWIKVNMDMAHTVNGSAAAIVVRNEDEKLLLLSSTLINCRSPFEAELEALNWATTFAEAEN</sequence>
<dbReference type="EMBL" id="VOIH02000008">
    <property type="protein sequence ID" value="KAF3438916.1"/>
    <property type="molecule type" value="Genomic_DNA"/>
</dbReference>
<gene>
    <name evidence="1" type="ORF">FNV43_RR17191</name>
</gene>
<name>A0A8K0E248_9ROSA</name>
<reference evidence="1" key="1">
    <citation type="submission" date="2020-03" db="EMBL/GenBank/DDBJ databases">
        <title>A high-quality chromosome-level genome assembly of a woody plant with both climbing and erect habits, Rhamnella rubrinervis.</title>
        <authorList>
            <person name="Lu Z."/>
            <person name="Yang Y."/>
            <person name="Zhu X."/>
            <person name="Sun Y."/>
        </authorList>
    </citation>
    <scope>NUCLEOTIDE SEQUENCE</scope>
    <source>
        <strain evidence="1">BYM</strain>
        <tissue evidence="1">Leaf</tissue>
    </source>
</reference>
<evidence type="ECO:0000313" key="2">
    <source>
        <dbReference type="Proteomes" id="UP000796880"/>
    </source>
</evidence>